<evidence type="ECO:0000256" key="2">
    <source>
        <dbReference type="ARBA" id="ARBA00023015"/>
    </source>
</evidence>
<organism evidence="6 7">
    <name type="scientific">Porites evermanni</name>
    <dbReference type="NCBI Taxonomy" id="104178"/>
    <lineage>
        <taxon>Eukaryota</taxon>
        <taxon>Metazoa</taxon>
        <taxon>Cnidaria</taxon>
        <taxon>Anthozoa</taxon>
        <taxon>Hexacorallia</taxon>
        <taxon>Scleractinia</taxon>
        <taxon>Fungiina</taxon>
        <taxon>Poritidae</taxon>
        <taxon>Porites</taxon>
    </lineage>
</organism>
<comment type="similarity">
    <text evidence="1">Belongs to the CNOT2/3/5 family.</text>
</comment>
<evidence type="ECO:0000313" key="6">
    <source>
        <dbReference type="EMBL" id="CAH3014924.1"/>
    </source>
</evidence>
<keyword evidence="2" id="KW-0805">Transcription regulation</keyword>
<feature type="compositionally biased region" description="Low complexity" evidence="4">
    <location>
        <begin position="214"/>
        <end position="254"/>
    </location>
</feature>
<accession>A0ABN8LHG7</accession>
<dbReference type="PANTHER" id="PTHR23326">
    <property type="entry name" value="CCR4 NOT-RELATED"/>
    <property type="match status" value="1"/>
</dbReference>
<dbReference type="Pfam" id="PF04153">
    <property type="entry name" value="NOT2_3_5_C"/>
    <property type="match status" value="1"/>
</dbReference>
<evidence type="ECO:0000313" key="7">
    <source>
        <dbReference type="Proteomes" id="UP001159427"/>
    </source>
</evidence>
<evidence type="ECO:0000256" key="1">
    <source>
        <dbReference type="ARBA" id="ARBA00007682"/>
    </source>
</evidence>
<gene>
    <name evidence="6" type="ORF">PEVE_00008743</name>
</gene>
<feature type="compositionally biased region" description="Polar residues" evidence="4">
    <location>
        <begin position="406"/>
        <end position="434"/>
    </location>
</feature>
<name>A0ABN8LHG7_9CNID</name>
<sequence length="677" mass="71803">MAHHRPLGDPLSGISQYSFAPRKAQQELSPGGRKNMAAIGSMRKKLTGFSDEGDDDYGSAGMYFNPSMFPPHRPEKEPHLGSLYGTPSGMQSPGPHQSNFYGSGIPGSGLPPNVNSMQVPPSAPRGMSSAQFGRSLSHPGHTHSTTSLTGSVTTPGGPSIPSSLHNMPGSQGGNLSSQSASRGILSMGPRGVMGQMPPGHLGNQSGLNSLSKTSRAISIPSSLSSAGSSRSSPVLSIGMTPAPQAPQQPQMHQPRGFNLGGNTITSSVPGPMSNFGLTRSQSTSGVSQGMGGSGLPLFSGAFAPPGAPDSPKSLRHIFSGAAQGLSDASSGGSSGLDLSEFPALANRSRIESLSRVEGVARLESIGGVSAPPSSMVSRPSYGVVSKPAEPPPDFSIHNEDFPALPGSNTFKSENQTESSTSQDPSKQVISTSSGVFPGTDLRGVSSYEQALKDVAKDSRFATGESKSSSSNTKQPPRGIQTSPSGMISNIPKGMVTDQFGMIGLLTFIRAAETEPNLVTLALGSDLTTLGLNLNSPESLYHTFGSPFADSPCRPHEIDYHVPSEYRINTFIRDKLAPIKLSRYSEDLLFYLYYTNGGDILQLAAAAELYARDWRYHKDERLWLTRAPGVEPQLKTSSYERGTYYFFDCSSWRKVAKEFHLEYDKLEDKPTLQHVSAQ</sequence>
<feature type="compositionally biased region" description="Polar residues" evidence="4">
    <location>
        <begin position="202"/>
        <end position="213"/>
    </location>
</feature>
<reference evidence="6 7" key="1">
    <citation type="submission" date="2022-05" db="EMBL/GenBank/DDBJ databases">
        <authorList>
            <consortium name="Genoscope - CEA"/>
            <person name="William W."/>
        </authorList>
    </citation>
    <scope>NUCLEOTIDE SEQUENCE [LARGE SCALE GENOMIC DNA]</scope>
</reference>
<feature type="region of interest" description="Disordered" evidence="4">
    <location>
        <begin position="366"/>
        <end position="435"/>
    </location>
</feature>
<evidence type="ECO:0000256" key="3">
    <source>
        <dbReference type="ARBA" id="ARBA00023163"/>
    </source>
</evidence>
<dbReference type="EMBL" id="CALNXI010000016">
    <property type="protein sequence ID" value="CAH3014924.1"/>
    <property type="molecule type" value="Genomic_DNA"/>
</dbReference>
<proteinExistence type="inferred from homology"/>
<feature type="compositionally biased region" description="Low complexity" evidence="4">
    <location>
        <begin position="135"/>
        <end position="164"/>
    </location>
</feature>
<dbReference type="InterPro" id="IPR040168">
    <property type="entry name" value="Not2/3/5"/>
</dbReference>
<keyword evidence="3" id="KW-0804">Transcription</keyword>
<feature type="region of interest" description="Disordered" evidence="4">
    <location>
        <begin position="118"/>
        <end position="265"/>
    </location>
</feature>
<dbReference type="InterPro" id="IPR007282">
    <property type="entry name" value="NOT2/3/5_C"/>
</dbReference>
<dbReference type="Gene3D" id="2.30.30.1020">
    <property type="entry name" value="CCR4-NOT complex subunit 2/3/5, C-terminal domain"/>
    <property type="match status" value="1"/>
</dbReference>
<feature type="domain" description="NOT2/NOT3/NOT5 C-terminal" evidence="5">
    <location>
        <begin position="540"/>
        <end position="665"/>
    </location>
</feature>
<feature type="region of interest" description="Disordered" evidence="4">
    <location>
        <begin position="457"/>
        <end position="490"/>
    </location>
</feature>
<dbReference type="Proteomes" id="UP001159427">
    <property type="component" value="Unassembled WGS sequence"/>
</dbReference>
<evidence type="ECO:0000256" key="4">
    <source>
        <dbReference type="SAM" id="MobiDB-lite"/>
    </source>
</evidence>
<keyword evidence="7" id="KW-1185">Reference proteome</keyword>
<comment type="caution">
    <text evidence="6">The sequence shown here is derived from an EMBL/GenBank/DDBJ whole genome shotgun (WGS) entry which is preliminary data.</text>
</comment>
<evidence type="ECO:0000259" key="5">
    <source>
        <dbReference type="Pfam" id="PF04153"/>
    </source>
</evidence>
<dbReference type="InterPro" id="IPR038635">
    <property type="entry name" value="CCR4-NOT_su2/3/5_C_sf"/>
</dbReference>
<protein>
    <recommendedName>
        <fullName evidence="5">NOT2/NOT3/NOT5 C-terminal domain-containing protein</fullName>
    </recommendedName>
</protein>
<feature type="compositionally biased region" description="Polar residues" evidence="4">
    <location>
        <begin position="464"/>
        <end position="487"/>
    </location>
</feature>